<dbReference type="OMA" id="CATELDC"/>
<reference evidence="5 6" key="1">
    <citation type="journal article" date="2014" name="Genome Announc.">
        <title>Draft genome sequence of the pathogenic fungus Scedosporium apiospermum.</title>
        <authorList>
            <person name="Vandeputte P."/>
            <person name="Ghamrawi S."/>
            <person name="Rechenmann M."/>
            <person name="Iltis A."/>
            <person name="Giraud S."/>
            <person name="Fleury M."/>
            <person name="Thornton C."/>
            <person name="Delhaes L."/>
            <person name="Meyer W."/>
            <person name="Papon N."/>
            <person name="Bouchara J.P."/>
        </authorList>
    </citation>
    <scope>NUCLEOTIDE SEQUENCE [LARGE SCALE GENOMIC DNA]</scope>
    <source>
        <strain evidence="5 6">IHEM 14462</strain>
    </source>
</reference>
<feature type="region of interest" description="Disordered" evidence="4">
    <location>
        <begin position="577"/>
        <end position="602"/>
    </location>
</feature>
<dbReference type="VEuPathDB" id="FungiDB:SAPIO_CDS6202"/>
<keyword evidence="2 3" id="KW-0040">ANK repeat</keyword>
<sequence length="711" mass="79026">MDAGASAVLKSIKTLYQLFSGMKDGPPKVNDIRNVVGRLQCAFEQIGEFPELVEILATTPSLARLIKQCQDDINRFEGRLRKLDVSSGEQVLWKRLKLALSEKDLAYMLTVMAGHVDNLTLEIDLVQARLMHHHNHNIQQILVQENKQTILIEQQGAMLASIDDRVSSCMTQNNRLHDTVEALFQKAVNIPSLLHSQAADISERLVSLEKEIVKMRLGFGCSTDDINIQELLDKDNRHQDHVSPLRDAIKRLCCLVDRIPGVVESDDADEIVHDLDILLQDMVAENRRRSREMEASAERTKGQGATDLKRIRGLFLAAPALCINQDDEVADCADVDYIFEGWLRSPLDLCVSEVNDINEFDCFKQLLAAGADPTVPARERRTRDTDSSLDGAPLDDVFLMTDLHYAKAALDLAGIFFDINYGDDNELGETLLQICCRNAQVGNIRLLVERGADVNARDNEGRTCLHTLAKKARWPNPGLRCLESLVYLVKSGADVHAQDYFGVTVSEVAYSHFPGSSYSGDAWDVALAICGYDVESFRRGHRRQAWYTEQYSREVFEHLWTGIEHLCPYYDDEDWKDSDLSSESGSDDGGLSGDPPSKSETLPLSIESLLPGIGSREPAVETSLNAQCPRCGGQPTLISTGTLDTDCDNSVARRVLPTSPPDPETAWSGMERSSVDRAVFEAASTGGQADKFGLGEREIEEVFRNPWAVED</sequence>
<dbReference type="InterPro" id="IPR002110">
    <property type="entry name" value="Ankyrin_rpt"/>
</dbReference>
<evidence type="ECO:0000256" key="2">
    <source>
        <dbReference type="ARBA" id="ARBA00023043"/>
    </source>
</evidence>
<accession>A0A084G489</accession>
<keyword evidence="6" id="KW-1185">Reference proteome</keyword>
<dbReference type="PANTHER" id="PTHR24173">
    <property type="entry name" value="ANKYRIN REPEAT CONTAINING"/>
    <property type="match status" value="1"/>
</dbReference>
<evidence type="ECO:0000256" key="1">
    <source>
        <dbReference type="ARBA" id="ARBA00022737"/>
    </source>
</evidence>
<comment type="caution">
    <text evidence="5">The sequence shown here is derived from an EMBL/GenBank/DDBJ whole genome shotgun (WGS) entry which is preliminary data.</text>
</comment>
<dbReference type="EMBL" id="JOWA01000101">
    <property type="protein sequence ID" value="KEZ42151.1"/>
    <property type="molecule type" value="Genomic_DNA"/>
</dbReference>
<evidence type="ECO:0000256" key="3">
    <source>
        <dbReference type="PROSITE-ProRule" id="PRU00023"/>
    </source>
</evidence>
<name>A0A084G489_PSEDA</name>
<protein>
    <submittedName>
        <fullName evidence="5">Uncharacterized protein</fullName>
    </submittedName>
</protein>
<dbReference type="GeneID" id="27725274"/>
<gene>
    <name evidence="5" type="ORF">SAPIO_CDS6202</name>
</gene>
<dbReference type="OrthoDB" id="539213at2759"/>
<proteinExistence type="predicted"/>
<keyword evidence="1" id="KW-0677">Repeat</keyword>
<dbReference type="InterPro" id="IPR036770">
    <property type="entry name" value="Ankyrin_rpt-contain_sf"/>
</dbReference>
<dbReference type="PANTHER" id="PTHR24173:SF74">
    <property type="entry name" value="ANKYRIN REPEAT DOMAIN-CONTAINING PROTEIN 16"/>
    <property type="match status" value="1"/>
</dbReference>
<evidence type="ECO:0000256" key="4">
    <source>
        <dbReference type="SAM" id="MobiDB-lite"/>
    </source>
</evidence>
<organism evidence="5 6">
    <name type="scientific">Pseudallescheria apiosperma</name>
    <name type="common">Scedosporium apiospermum</name>
    <dbReference type="NCBI Taxonomy" id="563466"/>
    <lineage>
        <taxon>Eukaryota</taxon>
        <taxon>Fungi</taxon>
        <taxon>Dikarya</taxon>
        <taxon>Ascomycota</taxon>
        <taxon>Pezizomycotina</taxon>
        <taxon>Sordariomycetes</taxon>
        <taxon>Hypocreomycetidae</taxon>
        <taxon>Microascales</taxon>
        <taxon>Microascaceae</taxon>
        <taxon>Scedosporium</taxon>
    </lineage>
</organism>
<dbReference type="PROSITE" id="PS50297">
    <property type="entry name" value="ANK_REP_REGION"/>
    <property type="match status" value="1"/>
</dbReference>
<dbReference type="Pfam" id="PF12796">
    <property type="entry name" value="Ank_2"/>
    <property type="match status" value="1"/>
</dbReference>
<evidence type="ECO:0000313" key="6">
    <source>
        <dbReference type="Proteomes" id="UP000028545"/>
    </source>
</evidence>
<dbReference type="AlphaFoldDB" id="A0A084G489"/>
<evidence type="ECO:0000313" key="5">
    <source>
        <dbReference type="EMBL" id="KEZ42151.1"/>
    </source>
</evidence>
<dbReference type="RefSeq" id="XP_016641950.1">
    <property type="nucleotide sequence ID" value="XM_016788369.1"/>
</dbReference>
<feature type="repeat" description="ANK" evidence="3">
    <location>
        <begin position="427"/>
        <end position="459"/>
    </location>
</feature>
<dbReference type="KEGG" id="sapo:SAPIO_CDS6202"/>
<dbReference type="SMART" id="SM00248">
    <property type="entry name" value="ANK"/>
    <property type="match status" value="3"/>
</dbReference>
<dbReference type="PROSITE" id="PS50088">
    <property type="entry name" value="ANK_REPEAT"/>
    <property type="match status" value="1"/>
</dbReference>
<dbReference type="HOGENOM" id="CLU_369608_0_0_1"/>
<dbReference type="Proteomes" id="UP000028545">
    <property type="component" value="Unassembled WGS sequence"/>
</dbReference>
<dbReference type="Gene3D" id="1.25.40.20">
    <property type="entry name" value="Ankyrin repeat-containing domain"/>
    <property type="match status" value="1"/>
</dbReference>
<dbReference type="SUPFAM" id="SSF48403">
    <property type="entry name" value="Ankyrin repeat"/>
    <property type="match status" value="1"/>
</dbReference>